<dbReference type="Proteomes" id="UP000092993">
    <property type="component" value="Unassembled WGS sequence"/>
</dbReference>
<comment type="caution">
    <text evidence="1">The sequence shown here is derived from an EMBL/GenBank/DDBJ whole genome shotgun (WGS) entry which is preliminary data.</text>
</comment>
<evidence type="ECO:0000313" key="2">
    <source>
        <dbReference type="Proteomes" id="UP000092993"/>
    </source>
</evidence>
<protein>
    <submittedName>
        <fullName evidence="1">Uncharacterized protein</fullName>
    </submittedName>
</protein>
<sequence length="82" mass="9176">MTPRGIVAPNFIAGAVLFDMMDSTALLLYPSSACGRWSRSITRLWKQCRDPTHGFRRRRHSQSLQRLQISFLRPAVSAAGSA</sequence>
<accession>A0A1C7MNB7</accession>
<dbReference type="EMBL" id="LUGG01000002">
    <property type="protein sequence ID" value="OBZ77979.1"/>
    <property type="molecule type" value="Genomic_DNA"/>
</dbReference>
<organism evidence="1 2">
    <name type="scientific">Grifola frondosa</name>
    <name type="common">Maitake</name>
    <name type="synonym">Polyporus frondosus</name>
    <dbReference type="NCBI Taxonomy" id="5627"/>
    <lineage>
        <taxon>Eukaryota</taxon>
        <taxon>Fungi</taxon>
        <taxon>Dikarya</taxon>
        <taxon>Basidiomycota</taxon>
        <taxon>Agaricomycotina</taxon>
        <taxon>Agaricomycetes</taxon>
        <taxon>Polyporales</taxon>
        <taxon>Grifolaceae</taxon>
        <taxon>Grifola</taxon>
    </lineage>
</organism>
<keyword evidence="2" id="KW-1185">Reference proteome</keyword>
<gene>
    <name evidence="1" type="ORF">A0H81_01793</name>
</gene>
<name>A0A1C7MNB7_GRIFR</name>
<evidence type="ECO:0000313" key="1">
    <source>
        <dbReference type="EMBL" id="OBZ77979.1"/>
    </source>
</evidence>
<dbReference type="AlphaFoldDB" id="A0A1C7MNB7"/>
<reference evidence="1 2" key="1">
    <citation type="submission" date="2016-03" db="EMBL/GenBank/DDBJ databases">
        <title>Whole genome sequencing of Grifola frondosa 9006-11.</title>
        <authorList>
            <person name="Min B."/>
            <person name="Park H."/>
            <person name="Kim J.-G."/>
            <person name="Cho H."/>
            <person name="Oh Y.-L."/>
            <person name="Kong W.-S."/>
            <person name="Choi I.-G."/>
        </authorList>
    </citation>
    <scope>NUCLEOTIDE SEQUENCE [LARGE SCALE GENOMIC DNA]</scope>
    <source>
        <strain evidence="1 2">9006-11</strain>
    </source>
</reference>
<proteinExistence type="predicted"/>